<evidence type="ECO:0000313" key="4">
    <source>
        <dbReference type="Proteomes" id="UP001314170"/>
    </source>
</evidence>
<dbReference type="EMBL" id="CAWUPB010001160">
    <property type="protein sequence ID" value="CAK7340512.1"/>
    <property type="molecule type" value="Genomic_DNA"/>
</dbReference>
<accession>A0AAV1RY67</accession>
<evidence type="ECO:0000259" key="2">
    <source>
        <dbReference type="SMART" id="SM00743"/>
    </source>
</evidence>
<dbReference type="Gene3D" id="2.30.30.140">
    <property type="match status" value="1"/>
</dbReference>
<sequence>MPPKSTPKSKSKSNQDPHFKPGSKVEIMSDDVGFRGSFYTGTIVKATRTPKFTVQYDKMFEDEEGKKPLKETVNEFQIRPIAPREKKREFKLSEEVDAYHNDGWWEGVITEVNENGKFAVFFRSTKEQIEFVEEDLRLHREWVNGEWKPPMEREEENEEKQEVKEVKEKGNEVGFGLSWTLNLWCVAFGFFEKQGSKKRKKLFEGEEKEATKAVERRVNKLMILVNGFEWFLGFIDEQRGAQWDWERDFLLYTVGIAGKSFLMSCYSVFNDPFNLFCVFCLLRKVANTAQVKPIESPKDVTFSKGMLVEVSSDEDGFKGAWFAATIVEPVGKDTFLIEYKSLRTEDDSDFLREVVDILHIRPAPPETIIVDRFKKLEEVDALYNDAWWVGVVTKVNTYPKYVVYFKDSSEELEFQHSDLRPHQDWINGKWVTPSHFLDQDKNSELQFLDQDKNSELQCLDQN</sequence>
<dbReference type="AlphaFoldDB" id="A0AAV1RY67"/>
<dbReference type="Proteomes" id="UP001314170">
    <property type="component" value="Unassembled WGS sequence"/>
</dbReference>
<dbReference type="CDD" id="cd20406">
    <property type="entry name" value="Tudor_Agenet_AtDUF_rpt2_4"/>
    <property type="match status" value="2"/>
</dbReference>
<protein>
    <recommendedName>
        <fullName evidence="2">Agenet domain-containing protein</fullName>
    </recommendedName>
</protein>
<dbReference type="SMART" id="SM00743">
    <property type="entry name" value="Agenet"/>
    <property type="match status" value="4"/>
</dbReference>
<feature type="domain" description="Agenet" evidence="2">
    <location>
        <begin position="17"/>
        <end position="86"/>
    </location>
</feature>
<keyword evidence="4" id="KW-1185">Reference proteome</keyword>
<proteinExistence type="predicted"/>
<dbReference type="CDD" id="cd20405">
    <property type="entry name" value="Tudor_Agenet_AtDUF_rpt1_3"/>
    <property type="match status" value="2"/>
</dbReference>
<dbReference type="InterPro" id="IPR008395">
    <property type="entry name" value="Agenet-like_dom"/>
</dbReference>
<organism evidence="3 4">
    <name type="scientific">Dovyalis caffra</name>
    <dbReference type="NCBI Taxonomy" id="77055"/>
    <lineage>
        <taxon>Eukaryota</taxon>
        <taxon>Viridiplantae</taxon>
        <taxon>Streptophyta</taxon>
        <taxon>Embryophyta</taxon>
        <taxon>Tracheophyta</taxon>
        <taxon>Spermatophyta</taxon>
        <taxon>Magnoliopsida</taxon>
        <taxon>eudicotyledons</taxon>
        <taxon>Gunneridae</taxon>
        <taxon>Pentapetalae</taxon>
        <taxon>rosids</taxon>
        <taxon>fabids</taxon>
        <taxon>Malpighiales</taxon>
        <taxon>Salicaceae</taxon>
        <taxon>Flacourtieae</taxon>
        <taxon>Dovyalis</taxon>
    </lineage>
</organism>
<evidence type="ECO:0000313" key="3">
    <source>
        <dbReference type="EMBL" id="CAK7340512.1"/>
    </source>
</evidence>
<feature type="domain" description="Agenet" evidence="2">
    <location>
        <begin position="300"/>
        <end position="368"/>
    </location>
</feature>
<feature type="domain" description="Agenet" evidence="2">
    <location>
        <begin position="88"/>
        <end position="144"/>
    </location>
</feature>
<dbReference type="InterPro" id="IPR014002">
    <property type="entry name" value="Agenet_dom_plant"/>
</dbReference>
<dbReference type="Pfam" id="PF05641">
    <property type="entry name" value="Agenet"/>
    <property type="match status" value="4"/>
</dbReference>
<name>A0AAV1RY67_9ROSI</name>
<dbReference type="PANTHER" id="PTHR31917">
    <property type="entry name" value="AGENET DOMAIN-CONTAINING PROTEIN-RELATED"/>
    <property type="match status" value="1"/>
</dbReference>
<gene>
    <name evidence="3" type="ORF">DCAF_LOCUS15595</name>
</gene>
<feature type="region of interest" description="Disordered" evidence="1">
    <location>
        <begin position="1"/>
        <end position="26"/>
    </location>
</feature>
<comment type="caution">
    <text evidence="3">The sequence shown here is derived from an EMBL/GenBank/DDBJ whole genome shotgun (WGS) entry which is preliminary data.</text>
</comment>
<evidence type="ECO:0000256" key="1">
    <source>
        <dbReference type="SAM" id="MobiDB-lite"/>
    </source>
</evidence>
<feature type="domain" description="Agenet" evidence="2">
    <location>
        <begin position="371"/>
        <end position="427"/>
    </location>
</feature>
<dbReference type="PANTHER" id="PTHR31917:SF147">
    <property type="entry name" value="AGENET DOMAIN-CONTAINING PROTEIN"/>
    <property type="match status" value="1"/>
</dbReference>
<reference evidence="3 4" key="1">
    <citation type="submission" date="2024-01" db="EMBL/GenBank/DDBJ databases">
        <authorList>
            <person name="Waweru B."/>
        </authorList>
    </citation>
    <scope>NUCLEOTIDE SEQUENCE [LARGE SCALE GENOMIC DNA]</scope>
</reference>